<evidence type="ECO:0000256" key="2">
    <source>
        <dbReference type="ARBA" id="ARBA00022618"/>
    </source>
</evidence>
<dbReference type="Gene3D" id="3.40.50.2000">
    <property type="entry name" value="Glycogen Phosphorylase B"/>
    <property type="match status" value="2"/>
</dbReference>
<dbReference type="RefSeq" id="WP_137623385.1">
    <property type="nucleotide sequence ID" value="NZ_NXLY01000003.1"/>
</dbReference>
<dbReference type="Pfam" id="PF03033">
    <property type="entry name" value="Glyco_transf_28"/>
    <property type="match status" value="1"/>
</dbReference>
<evidence type="ECO:0000256" key="8">
    <source>
        <dbReference type="ARBA" id="ARBA00023306"/>
    </source>
</evidence>
<reference evidence="13 14" key="1">
    <citation type="submission" date="2018-05" db="EMBL/GenBank/DDBJ databases">
        <title>Novel Campyloabacter and Helicobacter Species and Strains.</title>
        <authorList>
            <person name="Mannion A.J."/>
            <person name="Shen Z."/>
            <person name="Fox J.G."/>
        </authorList>
    </citation>
    <scope>NUCLEOTIDE SEQUENCE [LARGE SCALE GENOMIC DNA]</scope>
    <source>
        <strain evidence="14">MIT10-5678</strain>
    </source>
</reference>
<evidence type="ECO:0000256" key="5">
    <source>
        <dbReference type="ARBA" id="ARBA00022960"/>
    </source>
</evidence>
<dbReference type="Proteomes" id="UP000309584">
    <property type="component" value="Unassembled WGS sequence"/>
</dbReference>
<evidence type="ECO:0000256" key="6">
    <source>
        <dbReference type="ARBA" id="ARBA00022984"/>
    </source>
</evidence>
<dbReference type="EC" id="2.4.1.227" evidence="10"/>
<sequence>MMIVLTGGGTGGHLAIVKCLLESAQRKNIACIYIGSQNGQDKAWFEKETRFKDKFFLSSQGVVNQSKFNKINSFLHILKLSKECRQIFKDYKVKAVISVGGYSAAPASFGALFSGIPLFIHEQNSKSGSLNKLLKPFSKKFFSAFEEDFTPYPVADKFFDHARIRKELKNIIFLGGSQGASFINELAIQLAPSLNEKNINIIHQCGKNDLEKYKQIYQNLNIKADVFDFSPNLEEKMHIADLAISRAGASTLFELCANALPAIFIPYPYAAKNHQYFNAKFLQDQNLCKIFTQNNANVDEILKTILDTNLESISKNLQDIIQKNGSDILLEKILKLI</sequence>
<organism evidence="13 14">
    <name type="scientific">Campylobacter taeniopygiae</name>
    <dbReference type="NCBI Taxonomy" id="2510188"/>
    <lineage>
        <taxon>Bacteria</taxon>
        <taxon>Pseudomonadati</taxon>
        <taxon>Campylobacterota</taxon>
        <taxon>Epsilonproteobacteria</taxon>
        <taxon>Campylobacterales</taxon>
        <taxon>Campylobacteraceae</taxon>
        <taxon>Campylobacter</taxon>
    </lineage>
</organism>
<evidence type="ECO:0000313" key="13">
    <source>
        <dbReference type="EMBL" id="TKX34413.1"/>
    </source>
</evidence>
<evidence type="ECO:0000256" key="1">
    <source>
        <dbReference type="ARBA" id="ARBA00022475"/>
    </source>
</evidence>
<dbReference type="Pfam" id="PF04101">
    <property type="entry name" value="Glyco_tran_28_C"/>
    <property type="match status" value="1"/>
</dbReference>
<evidence type="ECO:0000259" key="11">
    <source>
        <dbReference type="Pfam" id="PF03033"/>
    </source>
</evidence>
<feature type="binding site" evidence="10">
    <location>
        <position position="124"/>
    </location>
    <ligand>
        <name>UDP-N-acetyl-alpha-D-glucosamine</name>
        <dbReference type="ChEBI" id="CHEBI:57705"/>
    </ligand>
</feature>
<dbReference type="InterPro" id="IPR006009">
    <property type="entry name" value="GlcNAc_MurG"/>
</dbReference>
<comment type="caution">
    <text evidence="10">Lacks conserved residue(s) required for the propagation of feature annotation.</text>
</comment>
<evidence type="ECO:0000256" key="10">
    <source>
        <dbReference type="HAMAP-Rule" id="MF_00033"/>
    </source>
</evidence>
<dbReference type="InterPro" id="IPR007235">
    <property type="entry name" value="Glyco_trans_28_C"/>
</dbReference>
<keyword evidence="2 10" id="KW-0132">Cell division</keyword>
<dbReference type="PANTHER" id="PTHR21015">
    <property type="entry name" value="UDP-N-ACETYLGLUCOSAMINE--N-ACETYLMURAMYL-(PENTAPEPTIDE) PYROPHOSPHORYL-UNDECAPRENOL N-ACETYLGLUCOSAMINE TRANSFERASE 1"/>
    <property type="match status" value="1"/>
</dbReference>
<evidence type="ECO:0000313" key="14">
    <source>
        <dbReference type="Proteomes" id="UP000309584"/>
    </source>
</evidence>
<keyword evidence="9 10" id="KW-0961">Cell wall biogenesis/degradation</keyword>
<comment type="catalytic activity">
    <reaction evidence="10">
        <text>di-trans,octa-cis-undecaprenyl diphospho-N-acetyl-alpha-D-muramoyl-L-alanyl-D-glutamyl-meso-2,6-diaminopimeloyl-D-alanyl-D-alanine + UDP-N-acetyl-alpha-D-glucosamine = di-trans,octa-cis-undecaprenyl diphospho-[N-acetyl-alpha-D-glucosaminyl-(1-&gt;4)]-N-acetyl-alpha-D-muramoyl-L-alanyl-D-glutamyl-meso-2,6-diaminopimeloyl-D-alanyl-D-alanine + UDP + H(+)</text>
        <dbReference type="Rhea" id="RHEA:31227"/>
        <dbReference type="ChEBI" id="CHEBI:15378"/>
        <dbReference type="ChEBI" id="CHEBI:57705"/>
        <dbReference type="ChEBI" id="CHEBI:58223"/>
        <dbReference type="ChEBI" id="CHEBI:61387"/>
        <dbReference type="ChEBI" id="CHEBI:61388"/>
        <dbReference type="EC" id="2.4.1.227"/>
    </reaction>
</comment>
<keyword evidence="3 10" id="KW-0328">Glycosyltransferase</keyword>
<feature type="binding site" evidence="10">
    <location>
        <begin position="10"/>
        <end position="12"/>
    </location>
    <ligand>
        <name>UDP-N-acetyl-alpha-D-glucosamine</name>
        <dbReference type="ChEBI" id="CHEBI:57705"/>
    </ligand>
</feature>
<proteinExistence type="inferred from homology"/>
<evidence type="ECO:0000256" key="9">
    <source>
        <dbReference type="ARBA" id="ARBA00023316"/>
    </source>
</evidence>
<protein>
    <recommendedName>
        <fullName evidence="10">UDP-N-acetylglucosamine--N-acetylmuramyl-(pentapeptide) pyrophosphoryl-undecaprenol N-acetylglucosamine transferase</fullName>
        <ecNumber evidence="10">2.4.1.227</ecNumber>
    </recommendedName>
    <alternativeName>
        <fullName evidence="10">Undecaprenyl-PP-MurNAc-pentapeptide-UDPGlcNAc GlcNAc transferase</fullName>
    </alternativeName>
</protein>
<keyword evidence="14" id="KW-1185">Reference proteome</keyword>
<feature type="binding site" evidence="10">
    <location>
        <position position="177"/>
    </location>
    <ligand>
        <name>UDP-N-acetyl-alpha-D-glucosamine</name>
        <dbReference type="ChEBI" id="CHEBI:57705"/>
    </ligand>
</feature>
<evidence type="ECO:0000256" key="4">
    <source>
        <dbReference type="ARBA" id="ARBA00022679"/>
    </source>
</evidence>
<evidence type="ECO:0000256" key="3">
    <source>
        <dbReference type="ARBA" id="ARBA00022676"/>
    </source>
</evidence>
<dbReference type="InterPro" id="IPR004276">
    <property type="entry name" value="GlycoTrans_28_N"/>
</dbReference>
<feature type="domain" description="Glycosyltransferase family 28 N-terminal" evidence="11">
    <location>
        <begin position="3"/>
        <end position="142"/>
    </location>
</feature>
<dbReference type="EMBL" id="NXLY01000003">
    <property type="protein sequence ID" value="TKX34413.1"/>
    <property type="molecule type" value="Genomic_DNA"/>
</dbReference>
<dbReference type="HAMAP" id="MF_00033">
    <property type="entry name" value="MurG"/>
    <property type="match status" value="1"/>
</dbReference>
<name>A0ABY2TK19_9BACT</name>
<keyword evidence="1 10" id="KW-1003">Cell membrane</keyword>
<evidence type="ECO:0000259" key="12">
    <source>
        <dbReference type="Pfam" id="PF04101"/>
    </source>
</evidence>
<keyword evidence="5 10" id="KW-0133">Cell shape</keyword>
<keyword evidence="7 10" id="KW-0472">Membrane</keyword>
<comment type="pathway">
    <text evidence="10">Cell wall biogenesis; peptidoglycan biosynthesis.</text>
</comment>
<comment type="similarity">
    <text evidence="10">Belongs to the glycosyltransferase 28 family. MurG subfamily.</text>
</comment>
<dbReference type="SUPFAM" id="SSF53756">
    <property type="entry name" value="UDP-Glycosyltransferase/glycogen phosphorylase"/>
    <property type="match status" value="1"/>
</dbReference>
<comment type="subcellular location">
    <subcellularLocation>
        <location evidence="10">Cell membrane</location>
        <topology evidence="10">Peripheral membrane protein</topology>
        <orientation evidence="10">Cytoplasmic side</orientation>
    </subcellularLocation>
</comment>
<keyword evidence="8 10" id="KW-0131">Cell cycle</keyword>
<keyword evidence="4 10" id="KW-0808">Transferase</keyword>
<comment type="caution">
    <text evidence="13">The sequence shown here is derived from an EMBL/GenBank/DDBJ whole genome shotgun (WGS) entry which is preliminary data.</text>
</comment>
<dbReference type="CDD" id="cd03785">
    <property type="entry name" value="GT28_MurG"/>
    <property type="match status" value="1"/>
</dbReference>
<dbReference type="PANTHER" id="PTHR21015:SF22">
    <property type="entry name" value="GLYCOSYLTRANSFERASE"/>
    <property type="match status" value="1"/>
</dbReference>
<comment type="function">
    <text evidence="10">Cell wall formation. Catalyzes the transfer of a GlcNAc subunit on undecaprenyl-pyrophosphoryl-MurNAc-pentapeptide (lipid intermediate I) to form undecaprenyl-pyrophosphoryl-MurNAc-(pentapeptide)GlcNAc (lipid intermediate II).</text>
</comment>
<keyword evidence="6 10" id="KW-0573">Peptidoglycan synthesis</keyword>
<gene>
    <name evidence="10 13" type="primary">murG</name>
    <name evidence="13" type="ORF">CQA75_01990</name>
</gene>
<accession>A0ABY2TK19</accession>
<feature type="domain" description="Glycosyl transferase family 28 C-terminal" evidence="12">
    <location>
        <begin position="171"/>
        <end position="313"/>
    </location>
</feature>
<feature type="binding site" evidence="10">
    <location>
        <position position="275"/>
    </location>
    <ligand>
        <name>UDP-N-acetyl-alpha-D-glucosamine</name>
        <dbReference type="ChEBI" id="CHEBI:57705"/>
    </ligand>
</feature>
<dbReference type="NCBIfam" id="TIGR01133">
    <property type="entry name" value="murG"/>
    <property type="match status" value="1"/>
</dbReference>
<evidence type="ECO:0000256" key="7">
    <source>
        <dbReference type="ARBA" id="ARBA00023136"/>
    </source>
</evidence>